<dbReference type="PIRSF" id="PIRSF008546">
    <property type="entry name" value="UCP008546"/>
    <property type="match status" value="1"/>
</dbReference>
<name>Q1QLV9_NITHX</name>
<sequence>MTNSFNLQRFVDAQAPVYSLVVEELRGGRKRSHWMWFVFPQIAGLGHSAMAQRFAISSREEALAYLAHPLLGFRLRECTALVNAVEGRSLLDILGSPDDLKFRSSMTLFNAVGSDPEFSAALAKYFDAKADQRTLELLSG</sequence>
<reference evidence="1 2" key="1">
    <citation type="submission" date="2006-03" db="EMBL/GenBank/DDBJ databases">
        <title>Complete sequence of chromosome of Nitrobacter hamburgensis X14.</title>
        <authorList>
            <consortium name="US DOE Joint Genome Institute"/>
            <person name="Copeland A."/>
            <person name="Lucas S."/>
            <person name="Lapidus A."/>
            <person name="Barry K."/>
            <person name="Detter J.C."/>
            <person name="Glavina del Rio T."/>
            <person name="Hammon N."/>
            <person name="Israni S."/>
            <person name="Dalin E."/>
            <person name="Tice H."/>
            <person name="Pitluck S."/>
            <person name="Chain P."/>
            <person name="Malfatti S."/>
            <person name="Shin M."/>
            <person name="Vergez L."/>
            <person name="Schmutz J."/>
            <person name="Larimer F."/>
            <person name="Land M."/>
            <person name="Hauser L."/>
            <person name="Kyrpides N."/>
            <person name="Ivanova N."/>
            <person name="Ward B."/>
            <person name="Arp D."/>
            <person name="Klotz M."/>
            <person name="Stein L."/>
            <person name="O'Mullan G."/>
            <person name="Starkenburg S."/>
            <person name="Sayavedra L."/>
            <person name="Poret-Peterson A.T."/>
            <person name="Gentry M.E."/>
            <person name="Bruce D."/>
            <person name="Richardson P."/>
        </authorList>
    </citation>
    <scope>NUCLEOTIDE SEQUENCE [LARGE SCALE GENOMIC DNA]</scope>
    <source>
        <strain evidence="2">DSM 10229 / NCIMB 13809 / X14</strain>
    </source>
</reference>
<evidence type="ECO:0008006" key="3">
    <source>
        <dbReference type="Google" id="ProtNLM"/>
    </source>
</evidence>
<dbReference type="KEGG" id="nha:Nham_1988"/>
<keyword evidence="2" id="KW-1185">Reference proteome</keyword>
<dbReference type="RefSeq" id="WP_011510468.1">
    <property type="nucleotide sequence ID" value="NC_007964.1"/>
</dbReference>
<gene>
    <name evidence="1" type="ordered locus">Nham_1988</name>
</gene>
<evidence type="ECO:0000313" key="2">
    <source>
        <dbReference type="Proteomes" id="UP000001953"/>
    </source>
</evidence>
<dbReference type="Pfam" id="PF08837">
    <property type="entry name" value="DUF1810"/>
    <property type="match status" value="1"/>
</dbReference>
<protein>
    <recommendedName>
        <fullName evidence="3">Calpastatin</fullName>
    </recommendedName>
</protein>
<dbReference type="AlphaFoldDB" id="Q1QLV9"/>
<dbReference type="Proteomes" id="UP000001953">
    <property type="component" value="Chromosome"/>
</dbReference>
<organism evidence="1 2">
    <name type="scientific">Nitrobacter hamburgensis (strain DSM 10229 / NCIMB 13809 / X14)</name>
    <dbReference type="NCBI Taxonomy" id="323097"/>
    <lineage>
        <taxon>Bacteria</taxon>
        <taxon>Pseudomonadati</taxon>
        <taxon>Pseudomonadota</taxon>
        <taxon>Alphaproteobacteria</taxon>
        <taxon>Hyphomicrobiales</taxon>
        <taxon>Nitrobacteraceae</taxon>
        <taxon>Nitrobacter</taxon>
    </lineage>
</organism>
<dbReference type="eggNOG" id="COG5579">
    <property type="taxonomic scope" value="Bacteria"/>
</dbReference>
<accession>Q1QLV9</accession>
<dbReference type="EMBL" id="CP000319">
    <property type="protein sequence ID" value="ABE62788.1"/>
    <property type="molecule type" value="Genomic_DNA"/>
</dbReference>
<dbReference type="Gene3D" id="1.25.40.380">
    <property type="entry name" value="Protein of unknown function DUF1810"/>
    <property type="match status" value="1"/>
</dbReference>
<dbReference type="InterPro" id="IPR014937">
    <property type="entry name" value="DUF1810"/>
</dbReference>
<dbReference type="HOGENOM" id="CLU_124534_0_0_5"/>
<dbReference type="SUPFAM" id="SSF140736">
    <property type="entry name" value="Rv1873-like"/>
    <property type="match status" value="1"/>
</dbReference>
<evidence type="ECO:0000313" key="1">
    <source>
        <dbReference type="EMBL" id="ABE62788.1"/>
    </source>
</evidence>
<dbReference type="InterPro" id="IPR036287">
    <property type="entry name" value="Rv1873-like_sf"/>
</dbReference>
<dbReference type="STRING" id="323097.Nham_1988"/>
<proteinExistence type="predicted"/>
<dbReference type="OrthoDB" id="9801870at2"/>